<dbReference type="InterPro" id="IPR029063">
    <property type="entry name" value="SAM-dependent_MTases_sf"/>
</dbReference>
<dbReference type="AlphaFoldDB" id="A0A485LQV1"/>
<dbReference type="Proteomes" id="UP000332933">
    <property type="component" value="Unassembled WGS sequence"/>
</dbReference>
<reference evidence="2 3" key="1">
    <citation type="submission" date="2019-03" db="EMBL/GenBank/DDBJ databases">
        <authorList>
            <person name="Gaulin E."/>
            <person name="Dumas B."/>
        </authorList>
    </citation>
    <scope>NUCLEOTIDE SEQUENCE [LARGE SCALE GENOMIC DNA]</scope>
    <source>
        <strain evidence="2">CBS 568.67</strain>
    </source>
</reference>
<evidence type="ECO:0000313" key="2">
    <source>
        <dbReference type="EMBL" id="VFU01253.1"/>
    </source>
</evidence>
<dbReference type="Pfam" id="PF10294">
    <property type="entry name" value="Methyltransf_16"/>
    <property type="match status" value="1"/>
</dbReference>
<dbReference type="EMBL" id="CAADRA010007439">
    <property type="protein sequence ID" value="VFU01253.1"/>
    <property type="molecule type" value="Genomic_DNA"/>
</dbReference>
<dbReference type="SUPFAM" id="SSF53335">
    <property type="entry name" value="S-adenosyl-L-methionine-dependent methyltransferases"/>
    <property type="match status" value="1"/>
</dbReference>
<name>A0A485LQV1_9STRA</name>
<dbReference type="CDD" id="cd02440">
    <property type="entry name" value="AdoMet_MTases"/>
    <property type="match status" value="1"/>
</dbReference>
<dbReference type="Gene3D" id="3.40.50.150">
    <property type="entry name" value="Vaccinia Virus protein VP39"/>
    <property type="match status" value="1"/>
</dbReference>
<protein>
    <submittedName>
        <fullName evidence="2">Aste57867_24615 protein</fullName>
    </submittedName>
</protein>
<proteinExistence type="predicted"/>
<dbReference type="OrthoDB" id="413520at2759"/>
<evidence type="ECO:0000313" key="3">
    <source>
        <dbReference type="Proteomes" id="UP000332933"/>
    </source>
</evidence>
<evidence type="ECO:0000313" key="1">
    <source>
        <dbReference type="EMBL" id="KAF0683339.1"/>
    </source>
</evidence>
<dbReference type="EMBL" id="VJMH01007413">
    <property type="protein sequence ID" value="KAF0683339.1"/>
    <property type="molecule type" value="Genomic_DNA"/>
</dbReference>
<organism evidence="2 3">
    <name type="scientific">Aphanomyces stellatus</name>
    <dbReference type="NCBI Taxonomy" id="120398"/>
    <lineage>
        <taxon>Eukaryota</taxon>
        <taxon>Sar</taxon>
        <taxon>Stramenopiles</taxon>
        <taxon>Oomycota</taxon>
        <taxon>Saprolegniomycetes</taxon>
        <taxon>Saprolegniales</taxon>
        <taxon>Verrucalvaceae</taxon>
        <taxon>Aphanomyces</taxon>
    </lineage>
</organism>
<dbReference type="PANTHER" id="PTHR14614">
    <property type="entry name" value="HEPATOCELLULAR CARCINOMA-ASSOCIATED ANTIGEN"/>
    <property type="match status" value="1"/>
</dbReference>
<reference evidence="1" key="2">
    <citation type="submission" date="2019-06" db="EMBL/GenBank/DDBJ databases">
        <title>Genomics analysis of Aphanomyces spp. identifies a new class of oomycete effector associated with host adaptation.</title>
        <authorList>
            <person name="Gaulin E."/>
        </authorList>
    </citation>
    <scope>NUCLEOTIDE SEQUENCE</scope>
    <source>
        <strain evidence="1">CBS 578.67</strain>
    </source>
</reference>
<dbReference type="InterPro" id="IPR019410">
    <property type="entry name" value="Methyltransf_16"/>
</dbReference>
<accession>A0A485LQV1</accession>
<dbReference type="PANTHER" id="PTHR14614:SF98">
    <property type="entry name" value="S-ADENOSYL-L-METHIONINE-DEPENDENT METHYLTRANSFERASES SUPERFAMILY PROTEIN"/>
    <property type="match status" value="1"/>
</dbReference>
<gene>
    <name evidence="2" type="primary">Aste57867_24615</name>
    <name evidence="1" type="ORF">As57867_024537</name>
    <name evidence="2" type="ORF">ASTE57867_24615</name>
</gene>
<sequence length="258" mass="29054">MADDDNSGFTHWAKEVKYKFCGEDICLVQDPSSHVLGSTVWDSAKCFMMFLEKNVCDFDAELMAKKRKKPCVSVCELGAGLGLAGIALAKRGFHVVVTDLAPVLPWLKENVELNFTAAERQRVVVVEYAWGTPTTALEGVVNHAPPFDIILCADVLYEAACVKPLVKSILALSTRKTIVYIANERRAPAIREEFMKYLNAYFVWKHVPQEDLHQDYIKDSMEVFEARRKHTKTPVPMQILDTDEVGPQDGLLHCEYNS</sequence>
<keyword evidence="3" id="KW-1185">Reference proteome</keyword>